<dbReference type="PANTHER" id="PTHR11042">
    <property type="entry name" value="EUKARYOTIC TRANSLATION INITIATION FACTOR 2-ALPHA KINASE EIF2-ALPHA KINASE -RELATED"/>
    <property type="match status" value="1"/>
</dbReference>
<keyword evidence="2" id="KW-0723">Serine/threonine-protein kinase</keyword>
<evidence type="ECO:0000256" key="8">
    <source>
        <dbReference type="ARBA" id="ARBA00022842"/>
    </source>
</evidence>
<dbReference type="InterPro" id="IPR000719">
    <property type="entry name" value="Prot_kinase_dom"/>
</dbReference>
<evidence type="ECO:0000256" key="10">
    <source>
        <dbReference type="ARBA" id="ARBA00047899"/>
    </source>
</evidence>
<keyword evidence="4" id="KW-0479">Metal-binding</keyword>
<keyword evidence="3" id="KW-0808">Transferase</keyword>
<feature type="non-terminal residue" evidence="13">
    <location>
        <position position="1"/>
    </location>
</feature>
<evidence type="ECO:0000256" key="6">
    <source>
        <dbReference type="ARBA" id="ARBA00022777"/>
    </source>
</evidence>
<accession>A0AAN5I0Z7</accession>
<dbReference type="GO" id="GO:0005524">
    <property type="term" value="F:ATP binding"/>
    <property type="evidence" value="ECO:0007669"/>
    <property type="project" value="UniProtKB-KW"/>
</dbReference>
<dbReference type="InterPro" id="IPR050339">
    <property type="entry name" value="CC_SR_Kinase"/>
</dbReference>
<keyword evidence="5" id="KW-0547">Nucleotide-binding</keyword>
<evidence type="ECO:0000256" key="9">
    <source>
        <dbReference type="ARBA" id="ARBA00023306"/>
    </source>
</evidence>
<dbReference type="PROSITE" id="PS50011">
    <property type="entry name" value="PROTEIN_KINASE_DOM"/>
    <property type="match status" value="1"/>
</dbReference>
<dbReference type="GO" id="GO:0051321">
    <property type="term" value="P:meiotic cell cycle"/>
    <property type="evidence" value="ECO:0007669"/>
    <property type="project" value="TreeGrafter"/>
</dbReference>
<evidence type="ECO:0000313" key="13">
    <source>
        <dbReference type="EMBL" id="GMR47251.1"/>
    </source>
</evidence>
<evidence type="ECO:0000256" key="4">
    <source>
        <dbReference type="ARBA" id="ARBA00022723"/>
    </source>
</evidence>
<comment type="catalytic activity">
    <reaction evidence="11">
        <text>L-seryl-[protein] + ATP = O-phospho-L-seryl-[protein] + ADP + H(+)</text>
        <dbReference type="Rhea" id="RHEA:17989"/>
        <dbReference type="Rhea" id="RHEA-COMP:9863"/>
        <dbReference type="Rhea" id="RHEA-COMP:11604"/>
        <dbReference type="ChEBI" id="CHEBI:15378"/>
        <dbReference type="ChEBI" id="CHEBI:29999"/>
        <dbReference type="ChEBI" id="CHEBI:30616"/>
        <dbReference type="ChEBI" id="CHEBI:83421"/>
        <dbReference type="ChEBI" id="CHEBI:456216"/>
        <dbReference type="EC" id="2.7.11.1"/>
    </reaction>
</comment>
<reference evidence="14" key="1">
    <citation type="submission" date="2022-10" db="EMBL/GenBank/DDBJ databases">
        <title>Genome assembly of Pristionchus species.</title>
        <authorList>
            <person name="Yoshida K."/>
            <person name="Sommer R.J."/>
        </authorList>
    </citation>
    <scope>NUCLEOTIDE SEQUENCE [LARGE SCALE GENOMIC DNA]</scope>
    <source>
        <strain evidence="14">RS5460</strain>
    </source>
</reference>
<dbReference type="GO" id="GO:0004674">
    <property type="term" value="F:protein serine/threonine kinase activity"/>
    <property type="evidence" value="ECO:0007669"/>
    <property type="project" value="UniProtKB-KW"/>
</dbReference>
<dbReference type="Gene3D" id="1.10.510.10">
    <property type="entry name" value="Transferase(Phosphotransferase) domain 1"/>
    <property type="match status" value="1"/>
</dbReference>
<feature type="domain" description="Protein kinase" evidence="12">
    <location>
        <begin position="1"/>
        <end position="131"/>
    </location>
</feature>
<name>A0AAN5I0Z7_9BILA</name>
<feature type="non-terminal residue" evidence="13">
    <location>
        <position position="131"/>
    </location>
</feature>
<proteinExistence type="predicted"/>
<comment type="caution">
    <text evidence="13">The sequence shown here is derived from an EMBL/GenBank/DDBJ whole genome shotgun (WGS) entry which is preliminary data.</text>
</comment>
<keyword evidence="7" id="KW-0067">ATP-binding</keyword>
<dbReference type="SUPFAM" id="SSF56112">
    <property type="entry name" value="Protein kinase-like (PK-like)"/>
    <property type="match status" value="1"/>
</dbReference>
<evidence type="ECO:0000256" key="1">
    <source>
        <dbReference type="ARBA" id="ARBA00012513"/>
    </source>
</evidence>
<comment type="catalytic activity">
    <reaction evidence="10">
        <text>L-threonyl-[protein] + ATP = O-phospho-L-threonyl-[protein] + ADP + H(+)</text>
        <dbReference type="Rhea" id="RHEA:46608"/>
        <dbReference type="Rhea" id="RHEA-COMP:11060"/>
        <dbReference type="Rhea" id="RHEA-COMP:11605"/>
        <dbReference type="ChEBI" id="CHEBI:15378"/>
        <dbReference type="ChEBI" id="CHEBI:30013"/>
        <dbReference type="ChEBI" id="CHEBI:30616"/>
        <dbReference type="ChEBI" id="CHEBI:61977"/>
        <dbReference type="ChEBI" id="CHEBI:456216"/>
        <dbReference type="EC" id="2.7.11.1"/>
    </reaction>
</comment>
<dbReference type="PANTHER" id="PTHR11042:SF183">
    <property type="entry name" value="MEMBRANE-ASSOCIATED TYROSINE- AND THREONINE-SPECIFIC CDC2-INHIBITORY KINASE"/>
    <property type="match status" value="1"/>
</dbReference>
<sequence>LELCEISLDGHWNQQNILTQKEIHSVLRDMIMALKHLSSINCAHLDVKPGNILRCSNGVYKLADFSAAIDLNKEVSPSAEFGDGRYAAPELLTNQFTSKADLFSLGISLSQVSIPSDSPLSVEERTSIKED</sequence>
<dbReference type="GO" id="GO:0005737">
    <property type="term" value="C:cytoplasm"/>
    <property type="evidence" value="ECO:0007669"/>
    <property type="project" value="TreeGrafter"/>
</dbReference>
<evidence type="ECO:0000256" key="2">
    <source>
        <dbReference type="ARBA" id="ARBA00022527"/>
    </source>
</evidence>
<evidence type="ECO:0000259" key="12">
    <source>
        <dbReference type="PROSITE" id="PS50011"/>
    </source>
</evidence>
<dbReference type="GO" id="GO:0046872">
    <property type="term" value="F:metal ion binding"/>
    <property type="evidence" value="ECO:0007669"/>
    <property type="project" value="UniProtKB-KW"/>
</dbReference>
<organism evidence="13 14">
    <name type="scientific">Pristionchus mayeri</name>
    <dbReference type="NCBI Taxonomy" id="1317129"/>
    <lineage>
        <taxon>Eukaryota</taxon>
        <taxon>Metazoa</taxon>
        <taxon>Ecdysozoa</taxon>
        <taxon>Nematoda</taxon>
        <taxon>Chromadorea</taxon>
        <taxon>Rhabditida</taxon>
        <taxon>Rhabditina</taxon>
        <taxon>Diplogasteromorpha</taxon>
        <taxon>Diplogasteroidea</taxon>
        <taxon>Neodiplogasteridae</taxon>
        <taxon>Pristionchus</taxon>
    </lineage>
</organism>
<evidence type="ECO:0000256" key="11">
    <source>
        <dbReference type="ARBA" id="ARBA00048679"/>
    </source>
</evidence>
<dbReference type="EMBL" id="BTRK01000004">
    <property type="protein sequence ID" value="GMR47251.1"/>
    <property type="molecule type" value="Genomic_DNA"/>
</dbReference>
<evidence type="ECO:0000256" key="5">
    <source>
        <dbReference type="ARBA" id="ARBA00022741"/>
    </source>
</evidence>
<keyword evidence="6" id="KW-0418">Kinase</keyword>
<evidence type="ECO:0000256" key="3">
    <source>
        <dbReference type="ARBA" id="ARBA00022679"/>
    </source>
</evidence>
<gene>
    <name evidence="13" type="ORF">PMAYCL1PPCAC_17446</name>
</gene>
<keyword evidence="14" id="KW-1185">Reference proteome</keyword>
<dbReference type="Proteomes" id="UP001328107">
    <property type="component" value="Unassembled WGS sequence"/>
</dbReference>
<dbReference type="EC" id="2.7.11.1" evidence="1"/>
<keyword evidence="8" id="KW-0460">Magnesium</keyword>
<dbReference type="InterPro" id="IPR011009">
    <property type="entry name" value="Kinase-like_dom_sf"/>
</dbReference>
<dbReference type="AlphaFoldDB" id="A0AAN5I0Z7"/>
<evidence type="ECO:0000313" key="14">
    <source>
        <dbReference type="Proteomes" id="UP001328107"/>
    </source>
</evidence>
<evidence type="ECO:0000256" key="7">
    <source>
        <dbReference type="ARBA" id="ARBA00022840"/>
    </source>
</evidence>
<dbReference type="GO" id="GO:0005634">
    <property type="term" value="C:nucleus"/>
    <property type="evidence" value="ECO:0007669"/>
    <property type="project" value="TreeGrafter"/>
</dbReference>
<dbReference type="Pfam" id="PF00069">
    <property type="entry name" value="Pkinase"/>
    <property type="match status" value="1"/>
</dbReference>
<protein>
    <recommendedName>
        <fullName evidence="1">non-specific serine/threonine protein kinase</fullName>
        <ecNumber evidence="1">2.7.11.1</ecNumber>
    </recommendedName>
</protein>
<keyword evidence="9" id="KW-0131">Cell cycle</keyword>
<dbReference type="GO" id="GO:0110031">
    <property type="term" value="P:negative regulation of G2/MI transition of meiotic cell cycle"/>
    <property type="evidence" value="ECO:0007669"/>
    <property type="project" value="TreeGrafter"/>
</dbReference>